<proteinExistence type="predicted"/>
<feature type="transmembrane region" description="Helical" evidence="6">
    <location>
        <begin position="276"/>
        <end position="306"/>
    </location>
</feature>
<reference evidence="8 9" key="2">
    <citation type="journal article" date="2024" name="Int. J. Syst. Evol. Microbiol.">
        <title>Promethearchaeum syntrophicum gen. nov., sp. nov., an anaerobic, obligately syntrophic archaeon, the first isolate of the lineage 'Asgard' archaea, and proposal of the new archaeal phylum Promethearchaeota phyl. nov. and kingdom Promethearchaeati regn. nov.</title>
        <authorList>
            <person name="Imachi H."/>
            <person name="Nobu M.K."/>
            <person name="Kato S."/>
            <person name="Takaki Y."/>
            <person name="Miyazaki M."/>
            <person name="Miyata M."/>
            <person name="Ogawara M."/>
            <person name="Saito Y."/>
            <person name="Sakai S."/>
            <person name="Tahara Y.O."/>
            <person name="Takano Y."/>
            <person name="Tasumi E."/>
            <person name="Uematsu K."/>
            <person name="Yoshimura T."/>
            <person name="Itoh T."/>
            <person name="Ohkuma M."/>
            <person name="Takai K."/>
        </authorList>
    </citation>
    <scope>NUCLEOTIDE SEQUENCE [LARGE SCALE GENOMIC DNA]</scope>
    <source>
        <strain evidence="8 9">MK-D1</strain>
    </source>
</reference>
<feature type="transmembrane region" description="Helical" evidence="6">
    <location>
        <begin position="145"/>
        <end position="163"/>
    </location>
</feature>
<comment type="subcellular location">
    <subcellularLocation>
        <location evidence="1">Membrane</location>
        <topology evidence="1">Multi-pass membrane protein</topology>
    </subcellularLocation>
</comment>
<dbReference type="Proteomes" id="UP000321408">
    <property type="component" value="Chromosome"/>
</dbReference>
<evidence type="ECO:0000256" key="4">
    <source>
        <dbReference type="ARBA" id="ARBA00022989"/>
    </source>
</evidence>
<evidence type="ECO:0000259" key="7">
    <source>
        <dbReference type="Pfam" id="PF03600"/>
    </source>
</evidence>
<gene>
    <name evidence="8" type="ORF">DSAG12_02560</name>
</gene>
<dbReference type="KEGG" id="psyt:DSAG12_02560"/>
<dbReference type="InterPro" id="IPR051475">
    <property type="entry name" value="Diverse_Ion_Transporter"/>
</dbReference>
<keyword evidence="2" id="KW-0813">Transport</keyword>
<dbReference type="Pfam" id="PF03600">
    <property type="entry name" value="CitMHS"/>
    <property type="match status" value="1"/>
</dbReference>
<feature type="transmembrane region" description="Helical" evidence="6">
    <location>
        <begin position="183"/>
        <end position="201"/>
    </location>
</feature>
<evidence type="ECO:0000256" key="5">
    <source>
        <dbReference type="ARBA" id="ARBA00023136"/>
    </source>
</evidence>
<organism evidence="8 9">
    <name type="scientific">Promethearchaeum syntrophicum</name>
    <dbReference type="NCBI Taxonomy" id="2594042"/>
    <lineage>
        <taxon>Archaea</taxon>
        <taxon>Promethearchaeati</taxon>
        <taxon>Promethearchaeota</taxon>
        <taxon>Promethearchaeia</taxon>
        <taxon>Promethearchaeales</taxon>
        <taxon>Promethearchaeaceae</taxon>
        <taxon>Promethearchaeum</taxon>
    </lineage>
</organism>
<evidence type="ECO:0000256" key="1">
    <source>
        <dbReference type="ARBA" id="ARBA00004141"/>
    </source>
</evidence>
<dbReference type="GeneID" id="41330544"/>
<dbReference type="AlphaFoldDB" id="A0A5B9DD80"/>
<feature type="transmembrane region" description="Helical" evidence="6">
    <location>
        <begin position="366"/>
        <end position="384"/>
    </location>
</feature>
<name>A0A5B9DD80_9ARCH</name>
<evidence type="ECO:0000256" key="2">
    <source>
        <dbReference type="ARBA" id="ARBA00022448"/>
    </source>
</evidence>
<evidence type="ECO:0000313" key="9">
    <source>
        <dbReference type="Proteomes" id="UP000321408"/>
    </source>
</evidence>
<keyword evidence="4 6" id="KW-1133">Transmembrane helix</keyword>
<feature type="transmembrane region" description="Helical" evidence="6">
    <location>
        <begin position="411"/>
        <end position="432"/>
    </location>
</feature>
<evidence type="ECO:0000256" key="3">
    <source>
        <dbReference type="ARBA" id="ARBA00022692"/>
    </source>
</evidence>
<feature type="transmembrane region" description="Helical" evidence="6">
    <location>
        <begin position="5"/>
        <end position="23"/>
    </location>
</feature>
<feature type="domain" description="Citrate transporter-like" evidence="7">
    <location>
        <begin position="37"/>
        <end position="417"/>
    </location>
</feature>
<dbReference type="EMBL" id="CP042905">
    <property type="protein sequence ID" value="QEE16730.1"/>
    <property type="molecule type" value="Genomic_DNA"/>
</dbReference>
<feature type="transmembrane region" description="Helical" evidence="6">
    <location>
        <begin position="453"/>
        <end position="478"/>
    </location>
</feature>
<keyword evidence="5 6" id="KW-0472">Membrane</keyword>
<dbReference type="PANTHER" id="PTHR43568:SF1">
    <property type="entry name" value="P PROTEIN"/>
    <property type="match status" value="1"/>
</dbReference>
<dbReference type="PRINTS" id="PR00173">
    <property type="entry name" value="EDTRNSPORT"/>
</dbReference>
<dbReference type="GO" id="GO:0016020">
    <property type="term" value="C:membrane"/>
    <property type="evidence" value="ECO:0007669"/>
    <property type="project" value="UniProtKB-SubCell"/>
</dbReference>
<dbReference type="OrthoDB" id="86089at2157"/>
<keyword evidence="9" id="KW-1185">Reference proteome</keyword>
<dbReference type="RefSeq" id="WP_147663663.1">
    <property type="nucleotide sequence ID" value="NZ_CP042905.2"/>
</dbReference>
<reference evidence="8 9" key="1">
    <citation type="journal article" date="2020" name="Nature">
        <title>Isolation of an archaeon at the prokaryote-eukaryote interface.</title>
        <authorList>
            <person name="Imachi H."/>
            <person name="Nobu M.K."/>
            <person name="Nakahara N."/>
            <person name="Morono Y."/>
            <person name="Ogawara M."/>
            <person name="Takaki Y."/>
            <person name="Takano Y."/>
            <person name="Uematsu K."/>
            <person name="Ikuta T."/>
            <person name="Ito M."/>
            <person name="Matsui Y."/>
            <person name="Miyazaki M."/>
            <person name="Murata K."/>
            <person name="Saito Y."/>
            <person name="Sakai S."/>
            <person name="Song C."/>
            <person name="Tasumi E."/>
            <person name="Yamanaka Y."/>
            <person name="Yamaguchi T."/>
            <person name="Kamagata Y."/>
            <person name="Tamaki H."/>
            <person name="Takai K."/>
        </authorList>
    </citation>
    <scope>NUCLEOTIDE SEQUENCE [LARGE SCALE GENOMIC DNA]</scope>
    <source>
        <strain evidence="8 9">MK-D1</strain>
    </source>
</reference>
<accession>A0A5B9DD80</accession>
<sequence>MENILILQIIVGLCFTGIIIILFMESKDYLIYSLVFIFIVAISTYFLKPGSMDNKEDVILAIDWEVIVFLFCLFCIVEILNEQKIFHQFAIIIVNKFHGKPRLLFYILSIVSTLIATIIEDLSVAIIFIPIVIEACRKMKINPIPYMYGVTICINLASTLTPFGSAENIIIANRFNLDLHWHIIYLGIYFIFSLAITLFLLDRLILTKYLKEYNDEFDSSIPGYLDLKDLQSDNPKKIHLTTIEVPHSQQIKLIEVKSTKKILAIEIEKKAYKKNLVGLVIFIIILSTIRSIVVAGILGLMLFIFLNPIKIRNGKKEPSLSNYLHRIDAKLIYFFIILFLIVYFMELAELTIILENLIENLTQHNTFLLSIGILIISSLLSGLMDDAPITILFLPIIADIISTNQYISNPIFIAFTLGINLGGNFLPQGAACDMMTLELARKHKVKGFTYKNFVIVGGFFAIIHILLGIGYIYLYLLIF</sequence>
<feature type="transmembrane region" description="Helical" evidence="6">
    <location>
        <begin position="103"/>
        <end position="133"/>
    </location>
</feature>
<evidence type="ECO:0000256" key="6">
    <source>
        <dbReference type="SAM" id="Phobius"/>
    </source>
</evidence>
<protein>
    <submittedName>
        <fullName evidence="8">SLC13 family permease</fullName>
    </submittedName>
</protein>
<feature type="transmembrane region" description="Helical" evidence="6">
    <location>
        <begin position="331"/>
        <end position="354"/>
    </location>
</feature>
<evidence type="ECO:0000313" key="8">
    <source>
        <dbReference type="EMBL" id="QEE16730.1"/>
    </source>
</evidence>
<dbReference type="InterPro" id="IPR004680">
    <property type="entry name" value="Cit_transptr-like_dom"/>
</dbReference>
<dbReference type="GO" id="GO:0055085">
    <property type="term" value="P:transmembrane transport"/>
    <property type="evidence" value="ECO:0007669"/>
    <property type="project" value="InterPro"/>
</dbReference>
<keyword evidence="3 6" id="KW-0812">Transmembrane</keyword>
<dbReference type="PANTHER" id="PTHR43568">
    <property type="entry name" value="P PROTEIN"/>
    <property type="match status" value="1"/>
</dbReference>
<feature type="transmembrane region" description="Helical" evidence="6">
    <location>
        <begin position="59"/>
        <end position="80"/>
    </location>
</feature>
<feature type="transmembrane region" description="Helical" evidence="6">
    <location>
        <begin position="29"/>
        <end position="47"/>
    </location>
</feature>